<proteinExistence type="predicted"/>
<gene>
    <name evidence="2" type="ORF">DY000_02055167</name>
</gene>
<name>A0ABQ7AKX6_BRACR</name>
<dbReference type="EMBL" id="QGKV02002055">
    <property type="protein sequence ID" value="KAF3498235.1"/>
    <property type="molecule type" value="Genomic_DNA"/>
</dbReference>
<keyword evidence="3" id="KW-1185">Reference proteome</keyword>
<dbReference type="Proteomes" id="UP000266723">
    <property type="component" value="Unassembled WGS sequence"/>
</dbReference>
<reference evidence="2 3" key="1">
    <citation type="journal article" date="2020" name="BMC Genomics">
        <title>Intraspecific diversification of the crop wild relative Brassica cretica Lam. using demographic model selection.</title>
        <authorList>
            <person name="Kioukis A."/>
            <person name="Michalopoulou V.A."/>
            <person name="Briers L."/>
            <person name="Pirintsos S."/>
            <person name="Studholme D.J."/>
            <person name="Pavlidis P."/>
            <person name="Sarris P.F."/>
        </authorList>
    </citation>
    <scope>NUCLEOTIDE SEQUENCE [LARGE SCALE GENOMIC DNA]</scope>
    <source>
        <strain evidence="3">cv. PFS-1207/04</strain>
    </source>
</reference>
<evidence type="ECO:0000313" key="3">
    <source>
        <dbReference type="Proteomes" id="UP000266723"/>
    </source>
</evidence>
<feature type="region of interest" description="Disordered" evidence="1">
    <location>
        <begin position="120"/>
        <end position="145"/>
    </location>
</feature>
<accession>A0ABQ7AKX6</accession>
<evidence type="ECO:0000313" key="2">
    <source>
        <dbReference type="EMBL" id="KAF3498235.1"/>
    </source>
</evidence>
<feature type="compositionally biased region" description="Polar residues" evidence="1">
    <location>
        <begin position="120"/>
        <end position="137"/>
    </location>
</feature>
<evidence type="ECO:0000256" key="1">
    <source>
        <dbReference type="SAM" id="MobiDB-lite"/>
    </source>
</evidence>
<sequence length="188" mass="21630">MKNLVDHGQEIMDMKSWIEIMDMRSWTGNHGQKIMNRKSWTGKLKQEKVVEPVPETVPSTAADSVESTHPDHEGGSRNVEQSTQAQPEENSIAHDQDEITETQATKSYLQHKNNNNKRATQSFKNQQQPNDLSSQGFRQPGINPTVHIQDKLVNNTSAKFQFNRRRSHRRIYETLKTALLKNCDDQLH</sequence>
<feature type="compositionally biased region" description="Polar residues" evidence="1">
    <location>
        <begin position="78"/>
        <end position="89"/>
    </location>
</feature>
<organism evidence="2 3">
    <name type="scientific">Brassica cretica</name>
    <name type="common">Mustard</name>
    <dbReference type="NCBI Taxonomy" id="69181"/>
    <lineage>
        <taxon>Eukaryota</taxon>
        <taxon>Viridiplantae</taxon>
        <taxon>Streptophyta</taxon>
        <taxon>Embryophyta</taxon>
        <taxon>Tracheophyta</taxon>
        <taxon>Spermatophyta</taxon>
        <taxon>Magnoliopsida</taxon>
        <taxon>eudicotyledons</taxon>
        <taxon>Gunneridae</taxon>
        <taxon>Pentapetalae</taxon>
        <taxon>rosids</taxon>
        <taxon>malvids</taxon>
        <taxon>Brassicales</taxon>
        <taxon>Brassicaceae</taxon>
        <taxon>Brassiceae</taxon>
        <taxon>Brassica</taxon>
    </lineage>
</organism>
<comment type="caution">
    <text evidence="2">The sequence shown here is derived from an EMBL/GenBank/DDBJ whole genome shotgun (WGS) entry which is preliminary data.</text>
</comment>
<feature type="region of interest" description="Disordered" evidence="1">
    <location>
        <begin position="38"/>
        <end position="97"/>
    </location>
</feature>
<feature type="compositionally biased region" description="Basic and acidic residues" evidence="1">
    <location>
        <begin position="66"/>
        <end position="75"/>
    </location>
</feature>
<protein>
    <submittedName>
        <fullName evidence="2">Uncharacterized protein</fullName>
    </submittedName>
</protein>